<name>A0A552U9J8_9SPHN</name>
<dbReference type="RefSeq" id="WP_144335063.1">
    <property type="nucleotide sequence ID" value="NZ_VJWA01000002.1"/>
</dbReference>
<dbReference type="AlphaFoldDB" id="A0A552U9J8"/>
<dbReference type="PANTHER" id="PTHR43420">
    <property type="entry name" value="ACETYLTRANSFERASE"/>
    <property type="match status" value="1"/>
</dbReference>
<keyword evidence="2" id="KW-0012">Acyltransferase</keyword>
<organism evidence="4 5">
    <name type="scientific">Glacieibacterium frigidum</name>
    <dbReference type="NCBI Taxonomy" id="2593303"/>
    <lineage>
        <taxon>Bacteria</taxon>
        <taxon>Pseudomonadati</taxon>
        <taxon>Pseudomonadota</taxon>
        <taxon>Alphaproteobacteria</taxon>
        <taxon>Sphingomonadales</taxon>
        <taxon>Sphingosinicellaceae</taxon>
        <taxon>Glacieibacterium</taxon>
    </lineage>
</organism>
<dbReference type="EMBL" id="VJWA01000002">
    <property type="protein sequence ID" value="TRW14893.1"/>
    <property type="molecule type" value="Genomic_DNA"/>
</dbReference>
<dbReference type="CDD" id="cd04301">
    <property type="entry name" value="NAT_SF"/>
    <property type="match status" value="1"/>
</dbReference>
<dbReference type="Proteomes" id="UP000317894">
    <property type="component" value="Unassembled WGS sequence"/>
</dbReference>
<dbReference type="InterPro" id="IPR000182">
    <property type="entry name" value="GNAT_dom"/>
</dbReference>
<dbReference type="PROSITE" id="PS51186">
    <property type="entry name" value="GNAT"/>
    <property type="match status" value="1"/>
</dbReference>
<keyword evidence="5" id="KW-1185">Reference proteome</keyword>
<evidence type="ECO:0000313" key="4">
    <source>
        <dbReference type="EMBL" id="TRW14893.1"/>
    </source>
</evidence>
<sequence>MTPLAVGAADIDAMLAVMADAFDPRFGEAWSAVQLGGSLAQIDTWARLVRETAADGRGAPLGFSLCRRIVDESELLLVAVVPAARRRGIGGALLETAQRDARLRGSRTMFLEMRDGNAAASQLYRAQGFVEIGRRRDYYRGIDGNRHDAVTMRRPLDD</sequence>
<dbReference type="InterPro" id="IPR016181">
    <property type="entry name" value="Acyl_CoA_acyltransferase"/>
</dbReference>
<evidence type="ECO:0000256" key="1">
    <source>
        <dbReference type="ARBA" id="ARBA00022679"/>
    </source>
</evidence>
<evidence type="ECO:0000313" key="5">
    <source>
        <dbReference type="Proteomes" id="UP000317894"/>
    </source>
</evidence>
<evidence type="ECO:0000256" key="2">
    <source>
        <dbReference type="ARBA" id="ARBA00023315"/>
    </source>
</evidence>
<reference evidence="4 5" key="1">
    <citation type="submission" date="2019-07" db="EMBL/GenBank/DDBJ databases">
        <title>Novel species isolated from glacier.</title>
        <authorList>
            <person name="Liu Q."/>
            <person name="Xin Y.-H."/>
        </authorList>
    </citation>
    <scope>NUCLEOTIDE SEQUENCE [LARGE SCALE GENOMIC DNA]</scope>
    <source>
        <strain evidence="4 5">LB1R16</strain>
    </source>
</reference>
<dbReference type="InterPro" id="IPR050680">
    <property type="entry name" value="YpeA/RimI_acetyltransf"/>
</dbReference>
<keyword evidence="1 4" id="KW-0808">Transferase</keyword>
<evidence type="ECO:0000259" key="3">
    <source>
        <dbReference type="PROSITE" id="PS51186"/>
    </source>
</evidence>
<proteinExistence type="predicted"/>
<feature type="domain" description="N-acetyltransferase" evidence="3">
    <location>
        <begin position="1"/>
        <end position="157"/>
    </location>
</feature>
<dbReference type="PANTHER" id="PTHR43420:SF12">
    <property type="entry name" value="N-ACETYLTRANSFERASE DOMAIN-CONTAINING PROTEIN"/>
    <property type="match status" value="1"/>
</dbReference>
<accession>A0A552U9J8</accession>
<dbReference type="Gene3D" id="3.40.630.30">
    <property type="match status" value="1"/>
</dbReference>
<dbReference type="Pfam" id="PF00583">
    <property type="entry name" value="Acetyltransf_1"/>
    <property type="match status" value="1"/>
</dbReference>
<dbReference type="GO" id="GO:0016747">
    <property type="term" value="F:acyltransferase activity, transferring groups other than amino-acyl groups"/>
    <property type="evidence" value="ECO:0007669"/>
    <property type="project" value="InterPro"/>
</dbReference>
<comment type="caution">
    <text evidence="4">The sequence shown here is derived from an EMBL/GenBank/DDBJ whole genome shotgun (WGS) entry which is preliminary data.</text>
</comment>
<protein>
    <submittedName>
        <fullName evidence="4">GNAT family N-acetyltransferase</fullName>
    </submittedName>
</protein>
<dbReference type="SUPFAM" id="SSF55729">
    <property type="entry name" value="Acyl-CoA N-acyltransferases (Nat)"/>
    <property type="match status" value="1"/>
</dbReference>
<dbReference type="OrthoDB" id="9804026at2"/>
<gene>
    <name evidence="4" type="ORF">FMM06_14595</name>
</gene>